<dbReference type="SUPFAM" id="SSF52374">
    <property type="entry name" value="Nucleotidylyl transferase"/>
    <property type="match status" value="1"/>
</dbReference>
<dbReference type="NCBIfam" id="TIGR00125">
    <property type="entry name" value="cyt_tran_rel"/>
    <property type="match status" value="1"/>
</dbReference>
<dbReference type="Pfam" id="PF01467">
    <property type="entry name" value="CTP_transf_like"/>
    <property type="match status" value="1"/>
</dbReference>
<dbReference type="CDD" id="cd18873">
    <property type="entry name" value="NUDIX_NadM_like"/>
    <property type="match status" value="1"/>
</dbReference>
<feature type="domain" description="Nudix hydrolase" evidence="3">
    <location>
        <begin position="207"/>
        <end position="355"/>
    </location>
</feature>
<dbReference type="GO" id="GO:0016779">
    <property type="term" value="F:nucleotidyltransferase activity"/>
    <property type="evidence" value="ECO:0007669"/>
    <property type="project" value="UniProtKB-KW"/>
</dbReference>
<dbReference type="InterPro" id="IPR014729">
    <property type="entry name" value="Rossmann-like_a/b/a_fold"/>
</dbReference>
<keyword evidence="2 4" id="KW-0548">Nucleotidyltransferase</keyword>
<gene>
    <name evidence="4" type="ORF">RF679_16865</name>
</gene>
<proteinExistence type="predicted"/>
<dbReference type="Pfam" id="PF00293">
    <property type="entry name" value="NUDIX"/>
    <property type="match status" value="1"/>
</dbReference>
<evidence type="ECO:0000313" key="4">
    <source>
        <dbReference type="EMBL" id="WMW80299.1"/>
    </source>
</evidence>
<evidence type="ECO:0000313" key="5">
    <source>
        <dbReference type="Proteomes" id="UP001181355"/>
    </source>
</evidence>
<evidence type="ECO:0000259" key="3">
    <source>
        <dbReference type="PROSITE" id="PS51462"/>
    </source>
</evidence>
<reference evidence="4" key="1">
    <citation type="submission" date="2023-09" db="EMBL/GenBank/DDBJ databases">
        <title>Undibacterium sp. 20NA77.5 isolated from freshwater.</title>
        <authorList>
            <person name="Le V."/>
            <person name="Ko S.-R."/>
            <person name="Ahn C.-Y."/>
            <person name="Oh H.-M."/>
        </authorList>
    </citation>
    <scope>NUCLEOTIDE SEQUENCE</scope>
    <source>
        <strain evidence="4">20NA77.5</strain>
    </source>
</reference>
<name>A0ABY9RHG3_9BURK</name>
<keyword evidence="1" id="KW-0808">Transferase</keyword>
<dbReference type="PANTHER" id="PTHR21342:SF0">
    <property type="entry name" value="BIFUNCTIONAL NMN ADENYLYLTRANSFERASE_NUDIX HYDROLASE"/>
    <property type="match status" value="1"/>
</dbReference>
<dbReference type="InterPro" id="IPR004821">
    <property type="entry name" value="Cyt_trans-like"/>
</dbReference>
<protein>
    <submittedName>
        <fullName evidence="4">Bifunctional nicotinamide-nucleotide adenylyltransferase/Nudix hydroxylase</fullName>
    </submittedName>
</protein>
<dbReference type="Gene3D" id="3.40.50.620">
    <property type="entry name" value="HUPs"/>
    <property type="match status" value="1"/>
</dbReference>
<accession>A0ABY9RHG3</accession>
<dbReference type="SUPFAM" id="SSF55811">
    <property type="entry name" value="Nudix"/>
    <property type="match status" value="1"/>
</dbReference>
<dbReference type="PROSITE" id="PS51462">
    <property type="entry name" value="NUDIX"/>
    <property type="match status" value="1"/>
</dbReference>
<dbReference type="InterPro" id="IPR000086">
    <property type="entry name" value="NUDIX_hydrolase_dom"/>
</dbReference>
<evidence type="ECO:0000256" key="1">
    <source>
        <dbReference type="ARBA" id="ARBA00022679"/>
    </source>
</evidence>
<dbReference type="RefSeq" id="WP_309481792.1">
    <property type="nucleotide sequence ID" value="NZ_CP133720.1"/>
</dbReference>
<dbReference type="PANTHER" id="PTHR21342">
    <property type="entry name" value="PHOSPHOPANTETHEINE ADENYLYLTRANSFERASE"/>
    <property type="match status" value="1"/>
</dbReference>
<evidence type="ECO:0000256" key="2">
    <source>
        <dbReference type="ARBA" id="ARBA00022695"/>
    </source>
</evidence>
<keyword evidence="5" id="KW-1185">Reference proteome</keyword>
<organism evidence="4 5">
    <name type="scientific">Undibacterium cyanobacteriorum</name>
    <dbReference type="NCBI Taxonomy" id="3073561"/>
    <lineage>
        <taxon>Bacteria</taxon>
        <taxon>Pseudomonadati</taxon>
        <taxon>Pseudomonadota</taxon>
        <taxon>Betaproteobacteria</taxon>
        <taxon>Burkholderiales</taxon>
        <taxon>Oxalobacteraceae</taxon>
        <taxon>Undibacterium</taxon>
    </lineage>
</organism>
<dbReference type="Proteomes" id="UP001181355">
    <property type="component" value="Chromosome"/>
</dbReference>
<dbReference type="Gene3D" id="3.90.79.10">
    <property type="entry name" value="Nucleoside Triphosphate Pyrophosphohydrolase"/>
    <property type="match status" value="1"/>
</dbReference>
<dbReference type="InterPro" id="IPR015797">
    <property type="entry name" value="NUDIX_hydrolase-like_dom_sf"/>
</dbReference>
<dbReference type="EMBL" id="CP133720">
    <property type="protein sequence ID" value="WMW80299.1"/>
    <property type="molecule type" value="Genomic_DNA"/>
</dbReference>
<sequence>MNVATTVIPNEVNVTPIPHSQDVAVVIGRFQGFHLGHAELLRIALQKAPQVLVILGSSFHARTVRNPFTWQERAAMIKANLSADEIERIQFIPVRDYYDDQRWAQAVQNEVMRHVPQAKDICLVGHFKDASSYYLRRFPHWHLLETENHSNFDATAVRRVMFEAENIDISLSVLESMLSLETRQYLKAWCQLPAYAALVTEYKGLQAYKAAWSTAPYAPIFCTVDSVVKTNQHVLLIQRGGFPGKGLWALPGGFLDPHERLQRAAIRELREETKLALLDSTLEASLVDVKVFDHPDRSQRGRTITHAFFFDLNLDHFPEIEADDDAAAAKWMPIAELNAMEDQFFDDHFHILDQFLKLTA</sequence>